<feature type="domain" description="J" evidence="8">
    <location>
        <begin position="133"/>
        <end position="200"/>
    </location>
</feature>
<evidence type="ECO:0000256" key="5">
    <source>
        <dbReference type="ARBA" id="ARBA00023186"/>
    </source>
</evidence>
<comment type="caution">
    <text evidence="10">The sequence shown here is derived from an EMBL/GenBank/DDBJ whole genome shotgun (WGS) entry which is preliminary data.</text>
</comment>
<dbReference type="SUPFAM" id="SSF49493">
    <property type="entry name" value="HSP40/DnaJ peptide-binding domain"/>
    <property type="match status" value="2"/>
</dbReference>
<proteinExistence type="predicted"/>
<organism evidence="10 11">
    <name type="scientific">Penicillium brasilianum</name>
    <dbReference type="NCBI Taxonomy" id="104259"/>
    <lineage>
        <taxon>Eukaryota</taxon>
        <taxon>Fungi</taxon>
        <taxon>Dikarya</taxon>
        <taxon>Ascomycota</taxon>
        <taxon>Pezizomycotina</taxon>
        <taxon>Eurotiomycetes</taxon>
        <taxon>Eurotiomycetidae</taxon>
        <taxon>Eurotiales</taxon>
        <taxon>Aspergillaceae</taxon>
        <taxon>Penicillium</taxon>
    </lineage>
</organism>
<dbReference type="GO" id="GO:0006457">
    <property type="term" value="P:protein folding"/>
    <property type="evidence" value="ECO:0007669"/>
    <property type="project" value="InterPro"/>
</dbReference>
<dbReference type="Gene3D" id="2.10.230.10">
    <property type="entry name" value="Heat shock protein DnaJ, cysteine-rich domain"/>
    <property type="match status" value="1"/>
</dbReference>
<dbReference type="Pfam" id="PF00226">
    <property type="entry name" value="DnaJ"/>
    <property type="match status" value="1"/>
</dbReference>
<dbReference type="EMBL" id="LJBN01000173">
    <property type="protein sequence ID" value="OOQ84922.1"/>
    <property type="molecule type" value="Genomic_DNA"/>
</dbReference>
<evidence type="ECO:0000313" key="10">
    <source>
        <dbReference type="EMBL" id="OOQ84922.1"/>
    </source>
</evidence>
<dbReference type="InterPro" id="IPR044713">
    <property type="entry name" value="DNJA1/2-like"/>
</dbReference>
<reference evidence="11" key="1">
    <citation type="submission" date="2015-09" db="EMBL/GenBank/DDBJ databases">
        <authorList>
            <person name="Fill T.P."/>
            <person name="Baretta J.F."/>
            <person name="de Almeida L.G."/>
            <person name="Rocha M."/>
            <person name="de Souza D.H."/>
            <person name="Malavazi I."/>
            <person name="Cerdeira L.T."/>
            <person name="Hong H."/>
            <person name="Samborskyy M."/>
            <person name="de Vasconcelos A.T."/>
            <person name="Leadlay P."/>
            <person name="Rodrigues-Filho E."/>
        </authorList>
    </citation>
    <scope>NUCLEOTIDE SEQUENCE [LARGE SCALE GENOMIC DNA]</scope>
    <source>
        <strain evidence="11">LaBioMMi 136</strain>
    </source>
</reference>
<dbReference type="InterPro" id="IPR001623">
    <property type="entry name" value="DnaJ_domain"/>
</dbReference>
<evidence type="ECO:0000256" key="7">
    <source>
        <dbReference type="SAM" id="MobiDB-lite"/>
    </source>
</evidence>
<dbReference type="Proteomes" id="UP000190744">
    <property type="component" value="Unassembled WGS sequence"/>
</dbReference>
<dbReference type="PROSITE" id="PS00636">
    <property type="entry name" value="DNAJ_1"/>
    <property type="match status" value="1"/>
</dbReference>
<dbReference type="GO" id="GO:0030544">
    <property type="term" value="F:Hsp70 protein binding"/>
    <property type="evidence" value="ECO:0007669"/>
    <property type="project" value="InterPro"/>
</dbReference>
<dbReference type="FunFam" id="2.60.260.20:FF:000003">
    <property type="entry name" value="DnaJ subfamily A member 2"/>
    <property type="match status" value="1"/>
</dbReference>
<evidence type="ECO:0000313" key="11">
    <source>
        <dbReference type="Proteomes" id="UP000190744"/>
    </source>
</evidence>
<dbReference type="AlphaFoldDB" id="A0A1S9RHC2"/>
<evidence type="ECO:0000259" key="8">
    <source>
        <dbReference type="PROSITE" id="PS50076"/>
    </source>
</evidence>
<dbReference type="SMART" id="SM00271">
    <property type="entry name" value="DnaJ"/>
    <property type="match status" value="1"/>
</dbReference>
<dbReference type="CDD" id="cd06257">
    <property type="entry name" value="DnaJ"/>
    <property type="match status" value="1"/>
</dbReference>
<dbReference type="GO" id="GO:0051082">
    <property type="term" value="F:unfolded protein binding"/>
    <property type="evidence" value="ECO:0007669"/>
    <property type="project" value="InterPro"/>
</dbReference>
<dbReference type="Gene3D" id="1.10.287.110">
    <property type="entry name" value="DnaJ domain"/>
    <property type="match status" value="1"/>
</dbReference>
<dbReference type="FunFam" id="2.10.230.10:FF:000001">
    <property type="entry name" value="DnaJ subfamily A member 2"/>
    <property type="match status" value="1"/>
</dbReference>
<dbReference type="SUPFAM" id="SSF46565">
    <property type="entry name" value="Chaperone J-domain"/>
    <property type="match status" value="1"/>
</dbReference>
<evidence type="ECO:0000256" key="2">
    <source>
        <dbReference type="ARBA" id="ARBA00022737"/>
    </source>
</evidence>
<feature type="region of interest" description="Disordered" evidence="7">
    <location>
        <begin position="520"/>
        <end position="553"/>
    </location>
</feature>
<dbReference type="InterPro" id="IPR018253">
    <property type="entry name" value="DnaJ_domain_CS"/>
</dbReference>
<keyword evidence="1 6" id="KW-0479">Metal-binding</keyword>
<evidence type="ECO:0000259" key="9">
    <source>
        <dbReference type="PROSITE" id="PS51188"/>
    </source>
</evidence>
<dbReference type="CDD" id="cd10719">
    <property type="entry name" value="DnaJ_zf"/>
    <property type="match status" value="1"/>
</dbReference>
<dbReference type="PRINTS" id="PR00625">
    <property type="entry name" value="JDOMAIN"/>
</dbReference>
<dbReference type="InterPro" id="IPR036410">
    <property type="entry name" value="HSP_DnaJ_Cys-rich_dom_sf"/>
</dbReference>
<keyword evidence="2" id="KW-0677">Repeat</keyword>
<dbReference type="Gene3D" id="2.60.260.20">
    <property type="entry name" value="Urease metallochaperone UreE, N-terminal domain"/>
    <property type="match status" value="2"/>
</dbReference>
<dbReference type="Pfam" id="PF00684">
    <property type="entry name" value="DnaJ_CXXCXGXG"/>
    <property type="match status" value="1"/>
</dbReference>
<keyword evidence="3 6" id="KW-0863">Zinc-finger</keyword>
<dbReference type="GO" id="GO:0008270">
    <property type="term" value="F:zinc ion binding"/>
    <property type="evidence" value="ECO:0007669"/>
    <property type="project" value="UniProtKB-KW"/>
</dbReference>
<gene>
    <name evidence="10" type="ORF">PEBR_28279</name>
</gene>
<evidence type="ECO:0000256" key="6">
    <source>
        <dbReference type="PROSITE-ProRule" id="PRU00546"/>
    </source>
</evidence>
<dbReference type="PROSITE" id="PS51188">
    <property type="entry name" value="ZF_CR"/>
    <property type="match status" value="1"/>
</dbReference>
<dbReference type="SUPFAM" id="SSF57938">
    <property type="entry name" value="DnaJ/Hsp40 cysteine-rich domain"/>
    <property type="match status" value="1"/>
</dbReference>
<name>A0A1S9RHC2_PENBI</name>
<keyword evidence="4 6" id="KW-0862">Zinc</keyword>
<dbReference type="PANTHER" id="PTHR43888">
    <property type="entry name" value="DNAJ-LIKE-2, ISOFORM A-RELATED"/>
    <property type="match status" value="1"/>
</dbReference>
<accession>A0A1S9RHC2</accession>
<evidence type="ECO:0000256" key="3">
    <source>
        <dbReference type="ARBA" id="ARBA00022771"/>
    </source>
</evidence>
<evidence type="ECO:0000256" key="1">
    <source>
        <dbReference type="ARBA" id="ARBA00022723"/>
    </source>
</evidence>
<dbReference type="InterPro" id="IPR036869">
    <property type="entry name" value="J_dom_sf"/>
</dbReference>
<dbReference type="Pfam" id="PF01556">
    <property type="entry name" value="DnaJ_C"/>
    <property type="match status" value="1"/>
</dbReference>
<dbReference type="CDD" id="cd10747">
    <property type="entry name" value="DnaJ_C"/>
    <property type="match status" value="1"/>
</dbReference>
<keyword evidence="5" id="KW-0143">Chaperone</keyword>
<feature type="domain" description="CR-type" evidence="9">
    <location>
        <begin position="276"/>
        <end position="360"/>
    </location>
</feature>
<protein>
    <submittedName>
        <fullName evidence="10">DnaJ domain protein</fullName>
    </submittedName>
</protein>
<dbReference type="InterPro" id="IPR008971">
    <property type="entry name" value="HSP40/DnaJ_pept-bd"/>
</dbReference>
<dbReference type="InterPro" id="IPR001305">
    <property type="entry name" value="HSP_DnaJ_Cys-rich_dom"/>
</dbReference>
<dbReference type="PROSITE" id="PS50076">
    <property type="entry name" value="DNAJ_2"/>
    <property type="match status" value="1"/>
</dbReference>
<evidence type="ECO:0000256" key="4">
    <source>
        <dbReference type="ARBA" id="ARBA00022833"/>
    </source>
</evidence>
<feature type="zinc finger region" description="CR-type" evidence="6">
    <location>
        <begin position="276"/>
        <end position="360"/>
    </location>
</feature>
<sequence length="553" mass="60093">MEITGRGRRKARSRRGVGEIALRFASICARRGRRGSALDKGAWGAFARAGGFLRRFGSSARLPDKISVGNSAEINISTFFPSLAVYFAFGLGSSVTTSGPHTCYNFNPFSRFTRWNTLRVRFPIASVAEIEVDLYEVLEVHRGASADEIRKAYRKAALVNHPDKVPEDERPAAEAKFINVQKAYEILSDDDKRHIYDTHGMSAFNGAGEPGMGGGMGGMPAGFEEMFAEMFSGGMGGMPGMGGMGGMGGMPGGGRPRRSPDEEQDYEVSLEELYKGKTVKFASTKNVICSLCKGKGGKEKATAKKCSTCDGHGLQEVITQMGQFLTKQTRPCSVCNGQGSFFSPKDKCKKCKGKRTIEEKKMLEIYIAPGSREGEKIVLEGEADQIPDRENGDIVFKLIQEEHEVFDRAGSDLRAAIDITLAEALTGFSRVVLKHLDGRGIEITHPAGKVLSTGQVLKVPGEGMPIKRSDSRGDLYLAVNVKFPDESWNPTPEMLAKLQELLPKPDPAIEATTVDEVEYDPNGNMDEFGARDAQGGSAWVDDDDEEPAQCAAQ</sequence>
<dbReference type="InterPro" id="IPR002939">
    <property type="entry name" value="DnaJ_C"/>
</dbReference>